<evidence type="ECO:0000259" key="1">
    <source>
        <dbReference type="PROSITE" id="PS50206"/>
    </source>
</evidence>
<dbReference type="PANTHER" id="PTHR45431:SF3">
    <property type="entry name" value="RHODANESE-LIKE DOMAIN-CONTAINING PROTEIN 15, CHLOROPLASTIC"/>
    <property type="match status" value="1"/>
</dbReference>
<name>A0A1Z3HSY1_9CYAN</name>
<evidence type="ECO:0000313" key="2">
    <source>
        <dbReference type="EMBL" id="ASC73395.1"/>
    </source>
</evidence>
<dbReference type="SMART" id="SM00450">
    <property type="entry name" value="RHOD"/>
    <property type="match status" value="1"/>
</dbReference>
<dbReference type="Proteomes" id="UP000191901">
    <property type="component" value="Chromosome"/>
</dbReference>
<protein>
    <submittedName>
        <fullName evidence="2">Thiosulfate sulfurtransferase GlpE</fullName>
        <ecNumber evidence="2">2.8.1.1</ecNumber>
    </submittedName>
</protein>
<dbReference type="InterPro" id="IPR052367">
    <property type="entry name" value="Thiosulfate_ST/Rhodanese-like"/>
</dbReference>
<organism evidence="2 3">
    <name type="scientific">Halomicronema hongdechloris C2206</name>
    <dbReference type="NCBI Taxonomy" id="1641165"/>
    <lineage>
        <taxon>Bacteria</taxon>
        <taxon>Bacillati</taxon>
        <taxon>Cyanobacteriota</taxon>
        <taxon>Cyanophyceae</taxon>
        <taxon>Nodosilineales</taxon>
        <taxon>Nodosilineaceae</taxon>
        <taxon>Halomicronema</taxon>
    </lineage>
</organism>
<dbReference type="PROSITE" id="PS50206">
    <property type="entry name" value="RHODANESE_3"/>
    <property type="match status" value="1"/>
</dbReference>
<dbReference type="OrthoDB" id="9792975at2"/>
<dbReference type="SUPFAM" id="SSF52821">
    <property type="entry name" value="Rhodanese/Cell cycle control phosphatase"/>
    <property type="match status" value="1"/>
</dbReference>
<accession>A0A1Z3HSY1</accession>
<dbReference type="GO" id="GO:0004792">
    <property type="term" value="F:thiosulfate-cyanide sulfurtransferase activity"/>
    <property type="evidence" value="ECO:0007669"/>
    <property type="project" value="UniProtKB-EC"/>
</dbReference>
<dbReference type="Pfam" id="PF00581">
    <property type="entry name" value="Rhodanese"/>
    <property type="match status" value="1"/>
</dbReference>
<reference evidence="2 3" key="1">
    <citation type="journal article" date="2016" name="Biochim. Biophys. Acta">
        <title>Characterization of red-shifted phycobilisomes isolated from the chlorophyll f-containing cyanobacterium Halomicronema hongdechloris.</title>
        <authorList>
            <person name="Li Y."/>
            <person name="Lin Y."/>
            <person name="Garvey C.J."/>
            <person name="Birch D."/>
            <person name="Corkery R.W."/>
            <person name="Loughlin P.C."/>
            <person name="Scheer H."/>
            <person name="Willows R.D."/>
            <person name="Chen M."/>
        </authorList>
    </citation>
    <scope>NUCLEOTIDE SEQUENCE [LARGE SCALE GENOMIC DNA]</scope>
    <source>
        <strain evidence="2 3">C2206</strain>
    </source>
</reference>
<dbReference type="EMBL" id="CP021983">
    <property type="protein sequence ID" value="ASC73395.1"/>
    <property type="molecule type" value="Genomic_DNA"/>
</dbReference>
<dbReference type="InterPro" id="IPR036873">
    <property type="entry name" value="Rhodanese-like_dom_sf"/>
</dbReference>
<proteinExistence type="predicted"/>
<dbReference type="EC" id="2.8.1.1" evidence="2"/>
<dbReference type="InterPro" id="IPR001763">
    <property type="entry name" value="Rhodanese-like_dom"/>
</dbReference>
<dbReference type="AlphaFoldDB" id="A0A1Z3HSY1"/>
<keyword evidence="3" id="KW-1185">Reference proteome</keyword>
<sequence length="127" mass="14081">MASISSTQSNVIDLSPAEWVQSSKPLRLLDVRSRFEYTLFHAPNAINLSLPRILMAPVPLLRNWALPKWFWDLSKDEPIAIICLTAHRSPIAAQILANVGFTQVFNVTGGMMAWRKAGLPVCKGHSA</sequence>
<keyword evidence="2" id="KW-0808">Transferase</keyword>
<dbReference type="PANTHER" id="PTHR45431">
    <property type="entry name" value="RHODANESE-LIKE DOMAIN-CONTAINING PROTEIN 15, CHLOROPLASTIC"/>
    <property type="match status" value="1"/>
</dbReference>
<feature type="domain" description="Rhodanese" evidence="1">
    <location>
        <begin position="22"/>
        <end position="123"/>
    </location>
</feature>
<dbReference type="KEGG" id="hhg:XM38_043600"/>
<dbReference type="RefSeq" id="WP_080805944.1">
    <property type="nucleotide sequence ID" value="NZ_CP021983.2"/>
</dbReference>
<evidence type="ECO:0000313" key="3">
    <source>
        <dbReference type="Proteomes" id="UP000191901"/>
    </source>
</evidence>
<dbReference type="Gene3D" id="3.40.250.10">
    <property type="entry name" value="Rhodanese-like domain"/>
    <property type="match status" value="1"/>
</dbReference>
<gene>
    <name evidence="2" type="primary">glpE_3</name>
    <name evidence="2" type="ORF">XM38_043600</name>
</gene>
<dbReference type="CDD" id="cd00158">
    <property type="entry name" value="RHOD"/>
    <property type="match status" value="1"/>
</dbReference>
<dbReference type="STRING" id="1641165.XM38_03490"/>